<evidence type="ECO:0000259" key="3">
    <source>
        <dbReference type="Pfam" id="PF05532"/>
    </source>
</evidence>
<dbReference type="OrthoDB" id="9999611at2759"/>
<evidence type="ECO:0000256" key="2">
    <source>
        <dbReference type="SAM" id="MobiDB-lite"/>
    </source>
</evidence>
<dbReference type="Proteomes" id="UP000011083">
    <property type="component" value="Unassembled WGS sequence"/>
</dbReference>
<dbReference type="RefSeq" id="XP_004334492.1">
    <property type="nucleotide sequence ID" value="XM_004334444.1"/>
</dbReference>
<evidence type="ECO:0000313" key="4">
    <source>
        <dbReference type="EMBL" id="ELR12479.1"/>
    </source>
</evidence>
<gene>
    <name evidence="4" type="ORF">ACA1_330530</name>
    <name evidence="5" type="ORF">ACA1_330770</name>
</gene>
<dbReference type="EMBL" id="KB008114">
    <property type="protein sequence ID" value="ELR12479.1"/>
    <property type="molecule type" value="Genomic_DNA"/>
</dbReference>
<accession>L8GIA3</accession>
<dbReference type="PANTHER" id="PTHR40460">
    <property type="entry name" value="CHROMOSOME 1, WHOLE GENOME SHOTGUN SEQUENCE"/>
    <property type="match status" value="1"/>
</dbReference>
<dbReference type="VEuPathDB" id="AmoebaDB:ACA1_330770"/>
<reference evidence="5 6" key="1">
    <citation type="journal article" date="2013" name="Genome Biol.">
        <title>Genome of Acanthamoeba castellanii highlights extensive lateral gene transfer and early evolution of tyrosine kinase signaling.</title>
        <authorList>
            <person name="Clarke M."/>
            <person name="Lohan A.J."/>
            <person name="Liu B."/>
            <person name="Lagkouvardos I."/>
            <person name="Roy S."/>
            <person name="Zafar N."/>
            <person name="Bertelli C."/>
            <person name="Schilde C."/>
            <person name="Kianianmomeni A."/>
            <person name="Burglin T.R."/>
            <person name="Frech C."/>
            <person name="Turcotte B."/>
            <person name="Kopec K.O."/>
            <person name="Synnott J.M."/>
            <person name="Choo C."/>
            <person name="Paponov I."/>
            <person name="Finkler A."/>
            <person name="Soon Heng Tan C."/>
            <person name="Hutchins A.P."/>
            <person name="Weinmeier T."/>
            <person name="Rattei T."/>
            <person name="Chu J.S."/>
            <person name="Gimenez G."/>
            <person name="Irimia M."/>
            <person name="Rigden D.J."/>
            <person name="Fitzpatrick D.A."/>
            <person name="Lorenzo-Morales J."/>
            <person name="Bateman A."/>
            <person name="Chiu C.H."/>
            <person name="Tang P."/>
            <person name="Hegemann P."/>
            <person name="Fromm H."/>
            <person name="Raoult D."/>
            <person name="Greub G."/>
            <person name="Miranda-Saavedra D."/>
            <person name="Chen N."/>
            <person name="Nash P."/>
            <person name="Ginger M.L."/>
            <person name="Horn M."/>
            <person name="Schaap P."/>
            <person name="Caler L."/>
            <person name="Loftus B."/>
        </authorList>
    </citation>
    <scope>NUCLEOTIDE SEQUENCE [LARGE SCALE GENOMIC DNA]</scope>
    <source>
        <strain evidence="5 6">Neff</strain>
    </source>
</reference>
<feature type="compositionally biased region" description="Basic and acidic residues" evidence="2">
    <location>
        <begin position="85"/>
        <end position="100"/>
    </location>
</feature>
<sequence length="100" mass="10668">MSSNEPSKTSAYGDKAMGAVKENAGWAMGNKQMETEGKAQGAKGDAQLEAARAEQKAIGEKDKLKGNIKETAGNLLGNEQWQAEGKGDRLKGEAREKMNI</sequence>
<dbReference type="EMBL" id="KB008114">
    <property type="protein sequence ID" value="ELR12483.1"/>
    <property type="molecule type" value="Genomic_DNA"/>
</dbReference>
<name>L8GIA3_ACACF</name>
<dbReference type="SUPFAM" id="SSF69047">
    <property type="entry name" value="Hypothetical protein YjbJ"/>
    <property type="match status" value="1"/>
</dbReference>
<feature type="compositionally biased region" description="Basic and acidic residues" evidence="2">
    <location>
        <begin position="51"/>
        <end position="68"/>
    </location>
</feature>
<dbReference type="KEGG" id="acan:ACA1_330530"/>
<dbReference type="InterPro" id="IPR008462">
    <property type="entry name" value="CsbD"/>
</dbReference>
<dbReference type="VEuPathDB" id="AmoebaDB:ACA1_330530"/>
<dbReference type="RefSeq" id="XP_004334496.1">
    <property type="nucleotide sequence ID" value="XM_004334448.1"/>
</dbReference>
<dbReference type="GeneID" id="14912986"/>
<dbReference type="GeneID" id="14912982"/>
<comment type="similarity">
    <text evidence="1">Belongs to the UPF0337 (CsbD) family.</text>
</comment>
<dbReference type="Gene3D" id="1.10.1470.10">
    <property type="entry name" value="YjbJ"/>
    <property type="match status" value="1"/>
</dbReference>
<feature type="domain" description="CsbD-like" evidence="3">
    <location>
        <begin position="56"/>
        <end position="97"/>
    </location>
</feature>
<dbReference type="KEGG" id="acan:ACA1_330770"/>
<keyword evidence="6" id="KW-1185">Reference proteome</keyword>
<evidence type="ECO:0000313" key="6">
    <source>
        <dbReference type="Proteomes" id="UP000011083"/>
    </source>
</evidence>
<evidence type="ECO:0000256" key="1">
    <source>
        <dbReference type="ARBA" id="ARBA00009129"/>
    </source>
</evidence>
<proteinExistence type="inferred from homology"/>
<organism evidence="5 6">
    <name type="scientific">Acanthamoeba castellanii (strain ATCC 30010 / Neff)</name>
    <dbReference type="NCBI Taxonomy" id="1257118"/>
    <lineage>
        <taxon>Eukaryota</taxon>
        <taxon>Amoebozoa</taxon>
        <taxon>Discosea</taxon>
        <taxon>Longamoebia</taxon>
        <taxon>Centramoebida</taxon>
        <taxon>Acanthamoebidae</taxon>
        <taxon>Acanthamoeba</taxon>
    </lineage>
</organism>
<dbReference type="InterPro" id="IPR036629">
    <property type="entry name" value="YjbJ_sf"/>
</dbReference>
<protein>
    <submittedName>
        <fullName evidence="5">CsbD family protein</fullName>
    </submittedName>
</protein>
<dbReference type="AlphaFoldDB" id="L8GIA3"/>
<evidence type="ECO:0000313" key="5">
    <source>
        <dbReference type="EMBL" id="ELR12483.1"/>
    </source>
</evidence>
<feature type="region of interest" description="Disordered" evidence="2">
    <location>
        <begin position="34"/>
        <end position="100"/>
    </location>
</feature>
<dbReference type="PANTHER" id="PTHR40460:SF1">
    <property type="entry name" value="CSBD-LIKE DOMAIN-CONTAINING PROTEIN"/>
    <property type="match status" value="1"/>
</dbReference>
<dbReference type="Pfam" id="PF05532">
    <property type="entry name" value="CsbD"/>
    <property type="match status" value="1"/>
</dbReference>